<protein>
    <submittedName>
        <fullName evidence="1">Uncharacterized protein</fullName>
    </submittedName>
</protein>
<organism evidence="1 2">
    <name type="scientific">Ataeniobius toweri</name>
    <dbReference type="NCBI Taxonomy" id="208326"/>
    <lineage>
        <taxon>Eukaryota</taxon>
        <taxon>Metazoa</taxon>
        <taxon>Chordata</taxon>
        <taxon>Craniata</taxon>
        <taxon>Vertebrata</taxon>
        <taxon>Euteleostomi</taxon>
        <taxon>Actinopterygii</taxon>
        <taxon>Neopterygii</taxon>
        <taxon>Teleostei</taxon>
        <taxon>Neoteleostei</taxon>
        <taxon>Acanthomorphata</taxon>
        <taxon>Ovalentaria</taxon>
        <taxon>Atherinomorphae</taxon>
        <taxon>Cyprinodontiformes</taxon>
        <taxon>Goodeidae</taxon>
        <taxon>Ataeniobius</taxon>
    </lineage>
</organism>
<keyword evidence="2" id="KW-1185">Reference proteome</keyword>
<proteinExistence type="predicted"/>
<dbReference type="Proteomes" id="UP001345963">
    <property type="component" value="Unassembled WGS sequence"/>
</dbReference>
<accession>A0ABU7CLS1</accession>
<comment type="caution">
    <text evidence="1">The sequence shown here is derived from an EMBL/GenBank/DDBJ whole genome shotgun (WGS) entry which is preliminary data.</text>
</comment>
<gene>
    <name evidence="1" type="ORF">ATANTOWER_019828</name>
</gene>
<reference evidence="1 2" key="1">
    <citation type="submission" date="2021-07" db="EMBL/GenBank/DDBJ databases">
        <authorList>
            <person name="Palmer J.M."/>
        </authorList>
    </citation>
    <scope>NUCLEOTIDE SEQUENCE [LARGE SCALE GENOMIC DNA]</scope>
    <source>
        <strain evidence="1 2">AT_MEX2019</strain>
        <tissue evidence="1">Muscle</tissue>
    </source>
</reference>
<name>A0ABU7CLS1_9TELE</name>
<evidence type="ECO:0000313" key="1">
    <source>
        <dbReference type="EMBL" id="MED6262464.1"/>
    </source>
</evidence>
<dbReference type="EMBL" id="JAHUTI010092676">
    <property type="protein sequence ID" value="MED6262464.1"/>
    <property type="molecule type" value="Genomic_DNA"/>
</dbReference>
<evidence type="ECO:0000313" key="2">
    <source>
        <dbReference type="Proteomes" id="UP001345963"/>
    </source>
</evidence>
<sequence length="107" mass="13085">MNLTDMTAFFWQRMLAHPEKQHVSKKRGLCRYIPVYLQHEPNVRQTQDRWDLRWKANQQPVSGFNRRWKRNRRKEGKYNEHNAEERDWMRCGKSEAMQPSHKEKCAG</sequence>